<evidence type="ECO:0000313" key="2">
    <source>
        <dbReference type="EMBL" id="KAG6579685.1"/>
    </source>
</evidence>
<gene>
    <name evidence="2" type="primary">CYP76B6</name>
    <name evidence="2" type="ORF">SDJN03_24133</name>
</gene>
<dbReference type="InterPro" id="IPR001128">
    <property type="entry name" value="Cyt_P450"/>
</dbReference>
<dbReference type="PANTHER" id="PTHR24299:SF59">
    <property type="entry name" value="CYTOCHROME P450 SUPERFAMILY PROTEIN"/>
    <property type="match status" value="1"/>
</dbReference>
<organism evidence="2 3">
    <name type="scientific">Cucurbita argyrosperma subsp. sororia</name>
    <dbReference type="NCBI Taxonomy" id="37648"/>
    <lineage>
        <taxon>Eukaryota</taxon>
        <taxon>Viridiplantae</taxon>
        <taxon>Streptophyta</taxon>
        <taxon>Embryophyta</taxon>
        <taxon>Tracheophyta</taxon>
        <taxon>Spermatophyta</taxon>
        <taxon>Magnoliopsida</taxon>
        <taxon>eudicotyledons</taxon>
        <taxon>Gunneridae</taxon>
        <taxon>Pentapetalae</taxon>
        <taxon>rosids</taxon>
        <taxon>fabids</taxon>
        <taxon>Cucurbitales</taxon>
        <taxon>Cucurbitaceae</taxon>
        <taxon>Cucurbiteae</taxon>
        <taxon>Cucurbita</taxon>
    </lineage>
</organism>
<dbReference type="InterPro" id="IPR007062">
    <property type="entry name" value="PPI-2"/>
</dbReference>
<proteinExistence type="predicted"/>
<dbReference type="GO" id="GO:0004864">
    <property type="term" value="F:protein phosphatase inhibitor activity"/>
    <property type="evidence" value="ECO:0007669"/>
    <property type="project" value="InterPro"/>
</dbReference>
<accession>A0AAV6MFH1</accession>
<protein>
    <submittedName>
        <fullName evidence="2">Geraniol 8-hydroxylase</fullName>
    </submittedName>
</protein>
<dbReference type="GO" id="GO:0004497">
    <property type="term" value="F:monooxygenase activity"/>
    <property type="evidence" value="ECO:0007669"/>
    <property type="project" value="InterPro"/>
</dbReference>
<dbReference type="Pfam" id="PF04979">
    <property type="entry name" value="IPP-2"/>
    <property type="match status" value="1"/>
</dbReference>
<dbReference type="GO" id="GO:0005506">
    <property type="term" value="F:iron ion binding"/>
    <property type="evidence" value="ECO:0007669"/>
    <property type="project" value="InterPro"/>
</dbReference>
<reference evidence="2 3" key="1">
    <citation type="journal article" date="2021" name="Hortic Res">
        <title>The domestication of Cucurbita argyrosperma as revealed by the genome of its wild relative.</title>
        <authorList>
            <person name="Barrera-Redondo J."/>
            <person name="Sanchez-de la Vega G."/>
            <person name="Aguirre-Liguori J.A."/>
            <person name="Castellanos-Morales G."/>
            <person name="Gutierrez-Guerrero Y.T."/>
            <person name="Aguirre-Dugua X."/>
            <person name="Aguirre-Planter E."/>
            <person name="Tenaillon M.I."/>
            <person name="Lira-Saade R."/>
            <person name="Eguiarte L.E."/>
        </authorList>
    </citation>
    <scope>NUCLEOTIDE SEQUENCE [LARGE SCALE GENOMIC DNA]</scope>
    <source>
        <strain evidence="2">JBR-2021</strain>
    </source>
</reference>
<feature type="compositionally biased region" description="Acidic residues" evidence="1">
    <location>
        <begin position="398"/>
        <end position="407"/>
    </location>
</feature>
<feature type="non-terminal residue" evidence="2">
    <location>
        <position position="1"/>
    </location>
</feature>
<comment type="caution">
    <text evidence="2">The sequence shown here is derived from an EMBL/GenBank/DDBJ whole genome shotgun (WGS) entry which is preliminary data.</text>
</comment>
<feature type="region of interest" description="Disordered" evidence="1">
    <location>
        <begin position="336"/>
        <end position="374"/>
    </location>
</feature>
<feature type="compositionally biased region" description="Low complexity" evidence="1">
    <location>
        <begin position="339"/>
        <end position="353"/>
    </location>
</feature>
<feature type="region of interest" description="Disordered" evidence="1">
    <location>
        <begin position="392"/>
        <end position="434"/>
    </location>
</feature>
<evidence type="ECO:0000313" key="3">
    <source>
        <dbReference type="Proteomes" id="UP000685013"/>
    </source>
</evidence>
<dbReference type="PANTHER" id="PTHR24299">
    <property type="entry name" value="CYTOCHROME P450 FAMILY 1"/>
    <property type="match status" value="1"/>
</dbReference>
<dbReference type="Pfam" id="PF00067">
    <property type="entry name" value="p450"/>
    <property type="match status" value="1"/>
</dbReference>
<dbReference type="GO" id="GO:0020037">
    <property type="term" value="F:heme binding"/>
    <property type="evidence" value="ECO:0007669"/>
    <property type="project" value="InterPro"/>
</dbReference>
<name>A0AAV6MFH1_9ROSI</name>
<sequence length="434" mass="49554">MMEIGHNPHQSLAKLADSYGPIMTLKLGQMTSIVISSPSMAKQVLQTHDQVLSDRMYPDATTIYDHHKVALPWLPVCDLWRTLRKLCNNHMFSQNTLHMNYTIRLKKIQRLLADVQESATKGEAVDIERVVFVTTLDMLSNMIFSVDLSDEYSNIYEKGQEFKEAVWGIMEEAGRSNVGDLFPMLKKMDLQGCRRRMMAHMNKFLDIIDDMIGKRMKEPNLGEENDMLHNLLNLAKESEDAKFHLHLIKHLILVHKEVKMSRKESESTRGRRVKWNEVNIGQIEANKPVRQKITEPKTPYHPMIEDDDSLSPVRDRFAMCVGDAMHAEAIRTALNDVASSSGKSSQRSSGWTSSEDEADAMDQDDEDKANLSFKEHRRAHYDEFRKIRELRRNGSILVDEEDEEDDVVGNIDIGKKDKGDFSQQSPPPTNGVGG</sequence>
<dbReference type="AlphaFoldDB" id="A0AAV6MFH1"/>
<feature type="compositionally biased region" description="Acidic residues" evidence="1">
    <location>
        <begin position="354"/>
        <end position="367"/>
    </location>
</feature>
<evidence type="ECO:0000256" key="1">
    <source>
        <dbReference type="SAM" id="MobiDB-lite"/>
    </source>
</evidence>
<feature type="compositionally biased region" description="Pro residues" evidence="1">
    <location>
        <begin position="425"/>
        <end position="434"/>
    </location>
</feature>
<dbReference type="Proteomes" id="UP000685013">
    <property type="component" value="Chromosome 15"/>
</dbReference>
<dbReference type="GO" id="GO:0009966">
    <property type="term" value="P:regulation of signal transduction"/>
    <property type="evidence" value="ECO:0007669"/>
    <property type="project" value="InterPro"/>
</dbReference>
<dbReference type="EMBL" id="JAGKQH010000015">
    <property type="protein sequence ID" value="KAG6579685.1"/>
    <property type="molecule type" value="Genomic_DNA"/>
</dbReference>
<dbReference type="GO" id="GO:0016705">
    <property type="term" value="F:oxidoreductase activity, acting on paired donors, with incorporation or reduction of molecular oxygen"/>
    <property type="evidence" value="ECO:0007669"/>
    <property type="project" value="InterPro"/>
</dbReference>
<keyword evidence="3" id="KW-1185">Reference proteome</keyword>